<evidence type="ECO:0000256" key="1">
    <source>
        <dbReference type="ARBA" id="ARBA00002668"/>
    </source>
</evidence>
<evidence type="ECO:0000256" key="3">
    <source>
        <dbReference type="ARBA" id="ARBA00022786"/>
    </source>
</evidence>
<feature type="domain" description="At3g05675-like ankyrin-like" evidence="4">
    <location>
        <begin position="96"/>
        <end position="266"/>
    </location>
</feature>
<evidence type="ECO:0000256" key="2">
    <source>
        <dbReference type="ARBA" id="ARBA00004906"/>
    </source>
</evidence>
<evidence type="ECO:0000313" key="5">
    <source>
        <dbReference type="EMBL" id="KAK7271541.1"/>
    </source>
</evidence>
<comment type="caution">
    <text evidence="5">The sequence shown here is derived from an EMBL/GenBank/DDBJ whole genome shotgun (WGS) entry which is preliminary data.</text>
</comment>
<evidence type="ECO:0000259" key="4">
    <source>
        <dbReference type="Pfam" id="PF25553"/>
    </source>
</evidence>
<evidence type="ECO:0000313" key="6">
    <source>
        <dbReference type="Proteomes" id="UP001359559"/>
    </source>
</evidence>
<keyword evidence="6" id="KW-1185">Reference proteome</keyword>
<name>A0AAN9IGD4_CLITE</name>
<dbReference type="AlphaFoldDB" id="A0AAN9IGD4"/>
<reference evidence="5 6" key="1">
    <citation type="submission" date="2024-01" db="EMBL/GenBank/DDBJ databases">
        <title>The genomes of 5 underutilized Papilionoideae crops provide insights into root nodulation and disease resistance.</title>
        <authorList>
            <person name="Yuan L."/>
        </authorList>
    </citation>
    <scope>NUCLEOTIDE SEQUENCE [LARGE SCALE GENOMIC DNA]</scope>
    <source>
        <strain evidence="5">LY-2023</strain>
        <tissue evidence="5">Leaf</tissue>
    </source>
</reference>
<dbReference type="InterPro" id="IPR058039">
    <property type="entry name" value="At3g05675-like_ankyrin"/>
</dbReference>
<protein>
    <recommendedName>
        <fullName evidence="4">At3g05675-like ankyrin-like domain-containing protein</fullName>
    </recommendedName>
</protein>
<proteinExistence type="predicted"/>
<accession>A0AAN9IGD4</accession>
<comment type="pathway">
    <text evidence="2">Protein modification; protein ubiquitination.</text>
</comment>
<dbReference type="PANTHER" id="PTHR31060:SF7">
    <property type="entry name" value="OS06G0129200 PROTEIN"/>
    <property type="match status" value="1"/>
</dbReference>
<gene>
    <name evidence="5" type="ORF">RJT34_27518</name>
</gene>
<dbReference type="InterPro" id="IPR038920">
    <property type="entry name" value="At3g05675-like"/>
</dbReference>
<keyword evidence="3" id="KW-0833">Ubl conjugation pathway</keyword>
<sequence length="287" mass="32119">MSKVPNIKPVHLSATKDIFVSAVRLAVSIEGPCFPFGDELRISAQEQVDYMLGEDGDTTIIMADDEVQSVVRMGIYNIINSFEMDLSSLLLATTLELEGAYNRIMKRVSDLEWICNVLPKMDLMKNFVSSWAAISSKILGIIDDKKLDQVMWGLKVKLIEVACKVLEAVGYGSVILPAPCRVQLLKTWFPYVRKMKPLLDSRASEEIGFPYKMDEDLCQAIEGAIVSLILTLPSNDQADILADWIRSREVGYPDLSEAFEVWCYRTKSAKRRLAEGLDDHSDAAIST</sequence>
<organism evidence="5 6">
    <name type="scientific">Clitoria ternatea</name>
    <name type="common">Butterfly pea</name>
    <dbReference type="NCBI Taxonomy" id="43366"/>
    <lineage>
        <taxon>Eukaryota</taxon>
        <taxon>Viridiplantae</taxon>
        <taxon>Streptophyta</taxon>
        <taxon>Embryophyta</taxon>
        <taxon>Tracheophyta</taxon>
        <taxon>Spermatophyta</taxon>
        <taxon>Magnoliopsida</taxon>
        <taxon>eudicotyledons</taxon>
        <taxon>Gunneridae</taxon>
        <taxon>Pentapetalae</taxon>
        <taxon>rosids</taxon>
        <taxon>fabids</taxon>
        <taxon>Fabales</taxon>
        <taxon>Fabaceae</taxon>
        <taxon>Papilionoideae</taxon>
        <taxon>50 kb inversion clade</taxon>
        <taxon>NPAAA clade</taxon>
        <taxon>indigoferoid/millettioid clade</taxon>
        <taxon>Phaseoleae</taxon>
        <taxon>Clitoria</taxon>
    </lineage>
</organism>
<dbReference type="PANTHER" id="PTHR31060">
    <property type="entry name" value="OSJNBA0011J08.25 PROTEIN-RELATED"/>
    <property type="match status" value="1"/>
</dbReference>
<comment type="function">
    <text evidence="1">May act as a substrate-specific adapter of an E3 ubiquitin-protein ligase complex (CUL3-RBX1-BTB) which mediates the ubiquitination and subsequent proteasomal degradation of target proteins.</text>
</comment>
<dbReference type="EMBL" id="JAYKXN010000007">
    <property type="protein sequence ID" value="KAK7271541.1"/>
    <property type="molecule type" value="Genomic_DNA"/>
</dbReference>
<dbReference type="Proteomes" id="UP001359559">
    <property type="component" value="Unassembled WGS sequence"/>
</dbReference>
<dbReference type="Pfam" id="PF25553">
    <property type="entry name" value="BTB-POZ_ANK-like"/>
    <property type="match status" value="1"/>
</dbReference>